<accession>A0A8U0A1P1</accession>
<evidence type="ECO:0000259" key="1">
    <source>
        <dbReference type="PROSITE" id="PS51658"/>
    </source>
</evidence>
<dbReference type="Gene3D" id="3.10.690.10">
    <property type="entry name" value="Bifunctional nuclease domain"/>
    <property type="match status" value="1"/>
</dbReference>
<dbReference type="KEGG" id="haad:MW046_01085"/>
<dbReference type="PANTHER" id="PTHR15160">
    <property type="entry name" value="VON HIPPEL-LINDAU PROTEIN"/>
    <property type="match status" value="1"/>
</dbReference>
<organism evidence="2 3">
    <name type="scientific">Halocatena salina</name>
    <dbReference type="NCBI Taxonomy" id="2934340"/>
    <lineage>
        <taxon>Archaea</taxon>
        <taxon>Methanobacteriati</taxon>
        <taxon>Methanobacteriota</taxon>
        <taxon>Stenosarchaea group</taxon>
        <taxon>Halobacteria</taxon>
        <taxon>Halobacteriales</taxon>
        <taxon>Natronomonadaceae</taxon>
        <taxon>Halocatena</taxon>
    </lineage>
</organism>
<reference evidence="2" key="1">
    <citation type="submission" date="2022-04" db="EMBL/GenBank/DDBJ databases">
        <title>Halocatena sp. nov., isolated from a salt lake.</title>
        <authorList>
            <person name="Cui H.-L."/>
        </authorList>
    </citation>
    <scope>NUCLEOTIDE SEQUENCE</scope>
    <source>
        <strain evidence="2">AD-1</strain>
    </source>
</reference>
<dbReference type="InterPro" id="IPR003729">
    <property type="entry name" value="Bi_nuclease_dom"/>
</dbReference>
<dbReference type="Proteomes" id="UP000831768">
    <property type="component" value="Chromosome"/>
</dbReference>
<name>A0A8U0A1P1_9EURY</name>
<sequence length="165" mass="17703">MNASIEGVRVAGTQRGAVPVVTLAPDDEDETDLLPIFIGFSEATSIVRGLDADDIGRPLTHDLLLDGIEELGGRIDHVAITAVEDGTYFADLHLDTPRESVVIDSRPSDALALAARTNAPIEIAPDVFDGGGDDPEQYLQLHDIREVIDGSGPDVWPSTEEEFDE</sequence>
<dbReference type="PANTHER" id="PTHR15160:SF1">
    <property type="entry name" value="VON HIPPEL-LINDAU DISEASE TUMOR SUPPRESSOR"/>
    <property type="match status" value="1"/>
</dbReference>
<dbReference type="RefSeq" id="WP_247993730.1">
    <property type="nucleotide sequence ID" value="NZ_CP096019.1"/>
</dbReference>
<gene>
    <name evidence="2" type="ORF">MW046_01085</name>
</gene>
<evidence type="ECO:0000313" key="3">
    <source>
        <dbReference type="Proteomes" id="UP000831768"/>
    </source>
</evidence>
<proteinExistence type="predicted"/>
<keyword evidence="3" id="KW-1185">Reference proteome</keyword>
<dbReference type="SUPFAM" id="SSF103256">
    <property type="entry name" value="Hypothetical protein TM0160"/>
    <property type="match status" value="1"/>
</dbReference>
<dbReference type="PROSITE" id="PS51658">
    <property type="entry name" value="BFN"/>
    <property type="match status" value="1"/>
</dbReference>
<dbReference type="GeneID" id="71926598"/>
<dbReference type="EMBL" id="CP096019">
    <property type="protein sequence ID" value="UPM43060.1"/>
    <property type="molecule type" value="Genomic_DNA"/>
</dbReference>
<protein>
    <submittedName>
        <fullName evidence="2">Bifunctional nuclease family protein</fullName>
    </submittedName>
</protein>
<evidence type="ECO:0000313" key="2">
    <source>
        <dbReference type="EMBL" id="UPM43060.1"/>
    </source>
</evidence>
<dbReference type="AlphaFoldDB" id="A0A8U0A1P1"/>
<dbReference type="Pfam" id="PF02577">
    <property type="entry name" value="BFN_dom"/>
    <property type="match status" value="1"/>
</dbReference>
<dbReference type="InterPro" id="IPR036104">
    <property type="entry name" value="BFN_sf"/>
</dbReference>
<feature type="domain" description="BFN" evidence="1">
    <location>
        <begin position="1"/>
        <end position="135"/>
    </location>
</feature>
<dbReference type="GO" id="GO:0004518">
    <property type="term" value="F:nuclease activity"/>
    <property type="evidence" value="ECO:0007669"/>
    <property type="project" value="InterPro"/>
</dbReference>